<dbReference type="SUPFAM" id="SSF54695">
    <property type="entry name" value="POZ domain"/>
    <property type="match status" value="1"/>
</dbReference>
<sequence length="150" mass="17043">MSETSEEAMEISEPSIEYFATSILPLFHGPLVNIHIQPSNRKYTVSKSLLCTESEVFTSMFQGSFRESQEQTATLQEIDGVLSIQSFEALLQWIYLRIIRFDLESPREKLSAAIELARLAGMYGISPREYIYRGHSKSVESAHSHNQTHA</sequence>
<proteinExistence type="predicted"/>
<dbReference type="AlphaFoldDB" id="A0A0G4PL77"/>
<organism evidence="2 3">
    <name type="scientific">Penicillium camemberti (strain FM 013)</name>
    <dbReference type="NCBI Taxonomy" id="1429867"/>
    <lineage>
        <taxon>Eukaryota</taxon>
        <taxon>Fungi</taxon>
        <taxon>Dikarya</taxon>
        <taxon>Ascomycota</taxon>
        <taxon>Pezizomycotina</taxon>
        <taxon>Eurotiomycetes</taxon>
        <taxon>Eurotiomycetidae</taxon>
        <taxon>Eurotiales</taxon>
        <taxon>Aspergillaceae</taxon>
        <taxon>Penicillium</taxon>
    </lineage>
</organism>
<dbReference type="Proteomes" id="UP000053732">
    <property type="component" value="Unassembled WGS sequence"/>
</dbReference>
<evidence type="ECO:0000313" key="2">
    <source>
        <dbReference type="EMBL" id="CRL26906.1"/>
    </source>
</evidence>
<feature type="domain" description="BTB" evidence="1">
    <location>
        <begin position="32"/>
        <end position="103"/>
    </location>
</feature>
<name>A0A0G4PL77_PENC3</name>
<reference evidence="2 3" key="1">
    <citation type="journal article" date="2014" name="Nat. Commun.">
        <title>Multiple recent horizontal transfers of a large genomic region in cheese making fungi.</title>
        <authorList>
            <person name="Cheeseman K."/>
            <person name="Ropars J."/>
            <person name="Renault P."/>
            <person name="Dupont J."/>
            <person name="Gouzy J."/>
            <person name="Branca A."/>
            <person name="Abraham A.L."/>
            <person name="Ceppi M."/>
            <person name="Conseiller E."/>
            <person name="Debuchy R."/>
            <person name="Malagnac F."/>
            <person name="Goarin A."/>
            <person name="Silar P."/>
            <person name="Lacoste S."/>
            <person name="Sallet E."/>
            <person name="Bensimon A."/>
            <person name="Giraud T."/>
            <person name="Brygoo Y."/>
        </authorList>
    </citation>
    <scope>NUCLEOTIDE SEQUENCE [LARGE SCALE GENOMIC DNA]</scope>
    <source>
        <strain evidence="3">FM 013</strain>
    </source>
</reference>
<dbReference type="Pfam" id="PF00651">
    <property type="entry name" value="BTB"/>
    <property type="match status" value="1"/>
</dbReference>
<dbReference type="InterPro" id="IPR011333">
    <property type="entry name" value="SKP1/BTB/POZ_sf"/>
</dbReference>
<keyword evidence="3" id="KW-1185">Reference proteome</keyword>
<protein>
    <submittedName>
        <fullName evidence="2">BTB/POZ fold</fullName>
    </submittedName>
</protein>
<dbReference type="InterPro" id="IPR000210">
    <property type="entry name" value="BTB/POZ_dom"/>
</dbReference>
<evidence type="ECO:0000259" key="1">
    <source>
        <dbReference type="PROSITE" id="PS50097"/>
    </source>
</evidence>
<dbReference type="STRING" id="1429867.A0A0G4PL77"/>
<dbReference type="Gene3D" id="3.30.710.10">
    <property type="entry name" value="Potassium Channel Kv1.1, Chain A"/>
    <property type="match status" value="1"/>
</dbReference>
<dbReference type="PROSITE" id="PS50097">
    <property type="entry name" value="BTB"/>
    <property type="match status" value="1"/>
</dbReference>
<dbReference type="EMBL" id="HG793153">
    <property type="protein sequence ID" value="CRL26906.1"/>
    <property type="molecule type" value="Genomic_DNA"/>
</dbReference>
<accession>A0A0G4PL77</accession>
<evidence type="ECO:0000313" key="3">
    <source>
        <dbReference type="Proteomes" id="UP000053732"/>
    </source>
</evidence>
<gene>
    <name evidence="2" type="ORF">PCAMFM013_S020g000065</name>
</gene>